<protein>
    <submittedName>
        <fullName evidence="1">Uncharacterized protein</fullName>
    </submittedName>
</protein>
<dbReference type="HOGENOM" id="CLU_616849_0_0_1"/>
<dbReference type="OrthoDB" id="3270451at2759"/>
<evidence type="ECO:0000313" key="1">
    <source>
        <dbReference type="EMBL" id="KIK56029.1"/>
    </source>
</evidence>
<evidence type="ECO:0000313" key="2">
    <source>
        <dbReference type="Proteomes" id="UP000053593"/>
    </source>
</evidence>
<keyword evidence="2" id="KW-1185">Reference proteome</keyword>
<dbReference type="Proteomes" id="UP000053593">
    <property type="component" value="Unassembled WGS sequence"/>
</dbReference>
<dbReference type="EMBL" id="KN834801">
    <property type="protein sequence ID" value="KIK56029.1"/>
    <property type="molecule type" value="Genomic_DNA"/>
</dbReference>
<reference evidence="1 2" key="1">
    <citation type="submission" date="2014-04" db="EMBL/GenBank/DDBJ databases">
        <title>Evolutionary Origins and Diversification of the Mycorrhizal Mutualists.</title>
        <authorList>
            <consortium name="DOE Joint Genome Institute"/>
            <consortium name="Mycorrhizal Genomics Consortium"/>
            <person name="Kohler A."/>
            <person name="Kuo A."/>
            <person name="Nagy L.G."/>
            <person name="Floudas D."/>
            <person name="Copeland A."/>
            <person name="Barry K.W."/>
            <person name="Cichocki N."/>
            <person name="Veneault-Fourrey C."/>
            <person name="LaButti K."/>
            <person name="Lindquist E.A."/>
            <person name="Lipzen A."/>
            <person name="Lundell T."/>
            <person name="Morin E."/>
            <person name="Murat C."/>
            <person name="Riley R."/>
            <person name="Ohm R."/>
            <person name="Sun H."/>
            <person name="Tunlid A."/>
            <person name="Henrissat B."/>
            <person name="Grigoriev I.V."/>
            <person name="Hibbett D.S."/>
            <person name="Martin F."/>
        </authorList>
    </citation>
    <scope>NUCLEOTIDE SEQUENCE [LARGE SCALE GENOMIC DNA]</scope>
    <source>
        <strain evidence="1 2">FD-317 M1</strain>
    </source>
</reference>
<sequence length="444" mass="50285">MYPASLKQAILAQHKVIVICNAKPYGMLHFNETSLRENLGALHIERVIHGNSWSNFDLCIVFMQLLADSSLEDQPQSAKKPSTSSESPLLAFTQEPDAVHCLGTYHDLLEASKHSDGKILNFLDNPVSPDKTPPPIGIATDSEAEQGENANITHKRWGLAATAWAIHGGHIDAIGYATYVSPMTGEKCWIVAIPKRQDDLGEVSAFGEEYTKDLRNCQDWNIYSVLLRRGDTLYMAMVHNAGSQVKEDGSHIIPHLPNFSILHDVIAFLMLYNLIQLGSILDYRRYLEKYNNDIYDDETHIPFHDVQNYKEAKVHVHKLREWLFQHFLLDLEGEVGDGLSATNRLKAKSNAWLVMQCKVLILHKVEMEDREVVGEHSLVLAKDVKAAMEEDLLLDKDLGFEEHWPEGEVEDVQEWVKLWKDEAESYSYAFPVDPNGGKYVPKVQ</sequence>
<dbReference type="AlphaFoldDB" id="A0A0D0C106"/>
<organism evidence="1 2">
    <name type="scientific">Collybiopsis luxurians FD-317 M1</name>
    <dbReference type="NCBI Taxonomy" id="944289"/>
    <lineage>
        <taxon>Eukaryota</taxon>
        <taxon>Fungi</taxon>
        <taxon>Dikarya</taxon>
        <taxon>Basidiomycota</taxon>
        <taxon>Agaricomycotina</taxon>
        <taxon>Agaricomycetes</taxon>
        <taxon>Agaricomycetidae</taxon>
        <taxon>Agaricales</taxon>
        <taxon>Marasmiineae</taxon>
        <taxon>Omphalotaceae</taxon>
        <taxon>Collybiopsis</taxon>
        <taxon>Collybiopsis luxurians</taxon>
    </lineage>
</organism>
<accession>A0A0D0C106</accession>
<proteinExistence type="predicted"/>
<name>A0A0D0C106_9AGAR</name>
<gene>
    <name evidence="1" type="ORF">GYMLUDRAFT_62296</name>
</gene>